<dbReference type="RefSeq" id="WP_098154025.1">
    <property type="nucleotide sequence ID" value="NZ_CADEQH010000030.1"/>
</dbReference>
<protein>
    <submittedName>
        <fullName evidence="4">Amidohydrolase</fullName>
    </submittedName>
</protein>
<dbReference type="Gene3D" id="3.30.70.360">
    <property type="match status" value="1"/>
</dbReference>
<dbReference type="InterPro" id="IPR036264">
    <property type="entry name" value="Bact_exopeptidase_dim_dom"/>
</dbReference>
<dbReference type="Proteomes" id="UP000220629">
    <property type="component" value="Unassembled WGS sequence"/>
</dbReference>
<dbReference type="GO" id="GO:0019877">
    <property type="term" value="P:diaminopimelate biosynthetic process"/>
    <property type="evidence" value="ECO:0007669"/>
    <property type="project" value="UniProtKB-ARBA"/>
</dbReference>
<proteinExistence type="predicted"/>
<dbReference type="PANTHER" id="PTHR11014:SF63">
    <property type="entry name" value="METALLOPEPTIDASE, PUTATIVE (AFU_ORTHOLOGUE AFUA_6G09600)-RELATED"/>
    <property type="match status" value="1"/>
</dbReference>
<keyword evidence="2" id="KW-0479">Metal-binding</keyword>
<dbReference type="Pfam" id="PF01546">
    <property type="entry name" value="Peptidase_M20"/>
    <property type="match status" value="1"/>
</dbReference>
<dbReference type="SUPFAM" id="SSF53187">
    <property type="entry name" value="Zn-dependent exopeptidases"/>
    <property type="match status" value="1"/>
</dbReference>
<evidence type="ECO:0000313" key="4">
    <source>
        <dbReference type="EMBL" id="PEH38437.1"/>
    </source>
</evidence>
<feature type="binding site" evidence="2">
    <location>
        <position position="366"/>
    </location>
    <ligand>
        <name>Mn(2+)</name>
        <dbReference type="ChEBI" id="CHEBI:29035"/>
        <label>2</label>
    </ligand>
</feature>
<evidence type="ECO:0000313" key="5">
    <source>
        <dbReference type="Proteomes" id="UP000220629"/>
    </source>
</evidence>
<dbReference type="InterPro" id="IPR002933">
    <property type="entry name" value="Peptidase_M20"/>
</dbReference>
<dbReference type="FunFam" id="3.30.70.360:FF:000001">
    <property type="entry name" value="N-acetyldiaminopimelate deacetylase"/>
    <property type="match status" value="1"/>
</dbReference>
<evidence type="ECO:0000256" key="2">
    <source>
        <dbReference type="PIRSR" id="PIRSR005962-1"/>
    </source>
</evidence>
<gene>
    <name evidence="4" type="ORF">CRM94_29040</name>
</gene>
<dbReference type="Pfam" id="PF07687">
    <property type="entry name" value="M20_dimer"/>
    <property type="match status" value="1"/>
</dbReference>
<dbReference type="InterPro" id="IPR011650">
    <property type="entry name" value="Peptidase_M20_dimer"/>
</dbReference>
<organism evidence="4 5">
    <name type="scientific">Burkholderia gladioli</name>
    <name type="common">Pseudomonas marginata</name>
    <name type="synonym">Phytomonas marginata</name>
    <dbReference type="NCBI Taxonomy" id="28095"/>
    <lineage>
        <taxon>Bacteria</taxon>
        <taxon>Pseudomonadati</taxon>
        <taxon>Pseudomonadota</taxon>
        <taxon>Betaproteobacteria</taxon>
        <taxon>Burkholderiales</taxon>
        <taxon>Burkholderiaceae</taxon>
        <taxon>Burkholderia</taxon>
    </lineage>
</organism>
<dbReference type="AlphaFoldDB" id="A0A2A7S459"/>
<feature type="binding site" evidence="2">
    <location>
        <position position="168"/>
    </location>
    <ligand>
        <name>Mn(2+)</name>
        <dbReference type="ChEBI" id="CHEBI:29035"/>
        <label>2</label>
    </ligand>
</feature>
<reference evidence="5" key="1">
    <citation type="submission" date="2017-09" db="EMBL/GenBank/DDBJ databases">
        <title>FDA dAtabase for Regulatory Grade micrObial Sequences (FDA-ARGOS): Supporting development and validation of Infectious Disease Dx tests.</title>
        <authorList>
            <person name="Minogue T."/>
            <person name="Wolcott M."/>
            <person name="Wasieloski L."/>
            <person name="Aguilar W."/>
            <person name="Moore D."/>
            <person name="Tallon L."/>
            <person name="Sadzewicz L."/>
            <person name="Ott S."/>
            <person name="Zhao X."/>
            <person name="Nagaraj S."/>
            <person name="Vavikolanu K."/>
            <person name="Aluvathingal J."/>
            <person name="Nadendla S."/>
            <person name="Sichtig H."/>
        </authorList>
    </citation>
    <scope>NUCLEOTIDE SEQUENCE [LARGE SCALE GENOMIC DNA]</scope>
    <source>
        <strain evidence="5">FDAARGOS_390</strain>
    </source>
</reference>
<dbReference type="EMBL" id="PDDY01000004">
    <property type="protein sequence ID" value="PEH38437.1"/>
    <property type="molecule type" value="Genomic_DNA"/>
</dbReference>
<feature type="binding site" evidence="2">
    <location>
        <position position="107"/>
    </location>
    <ligand>
        <name>Mn(2+)</name>
        <dbReference type="ChEBI" id="CHEBI:29035"/>
        <label>2</label>
    </ligand>
</feature>
<dbReference type="NCBIfam" id="TIGR01891">
    <property type="entry name" value="amidohydrolases"/>
    <property type="match status" value="1"/>
</dbReference>
<dbReference type="SUPFAM" id="SSF55031">
    <property type="entry name" value="Bacterial exopeptidase dimerisation domain"/>
    <property type="match status" value="1"/>
</dbReference>
<feature type="binding site" evidence="2">
    <location>
        <position position="140"/>
    </location>
    <ligand>
        <name>Mn(2+)</name>
        <dbReference type="ChEBI" id="CHEBI:29035"/>
        <label>2</label>
    </ligand>
</feature>
<comment type="caution">
    <text evidence="4">The sequence shown here is derived from an EMBL/GenBank/DDBJ whole genome shotgun (WGS) entry which is preliminary data.</text>
</comment>
<dbReference type="GO" id="GO:0050118">
    <property type="term" value="F:N-acetyldiaminopimelate deacetylase activity"/>
    <property type="evidence" value="ECO:0007669"/>
    <property type="project" value="UniProtKB-ARBA"/>
</dbReference>
<sequence length="397" mass="43216">MNRLFSSLTELEPLDEDMRYLRHALHRQPELAFAEEETAREVAARLRDYGYEVHTGIAGTGVVGVLRAGGGTRSIGLRADLDALPITEENGFAHASCVPGRMHACGHDGHTAMLMGAARHLARTRRFDGTLNLIFQPAEERGYDSGAKRMVEAGLFERFPCDAVFGMHNHPGQPQGRLMFRAGDFMAAGDRVFITIEGEGGHAARPHQTHDPVVAAAAIVTALQTVVARNVDPSRAAVVTVGMLNGGHAPNVIPHRVQMSLSVRSFDADTRALLRRRIETLVSMQAASFEVEAKIDYVEGYPVVHNHAAETAFAIEVAREVVGEGNVEANMEPLMGSEDFAYLLQARPGCFLRIGNGPATGGRVLHSPTYDFNDDNLVVGAAYWSRLVERYLDPARA</sequence>
<dbReference type="CDD" id="cd05666">
    <property type="entry name" value="M20_Acy1-like"/>
    <property type="match status" value="1"/>
</dbReference>
<dbReference type="PANTHER" id="PTHR11014">
    <property type="entry name" value="PEPTIDASE M20 FAMILY MEMBER"/>
    <property type="match status" value="1"/>
</dbReference>
<keyword evidence="1 4" id="KW-0378">Hydrolase</keyword>
<evidence type="ECO:0000256" key="1">
    <source>
        <dbReference type="ARBA" id="ARBA00022801"/>
    </source>
</evidence>
<name>A0A2A7S459_BURGA</name>
<comment type="cofactor">
    <cofactor evidence="2">
        <name>Mn(2+)</name>
        <dbReference type="ChEBI" id="CHEBI:29035"/>
    </cofactor>
    <text evidence="2">The Mn(2+) ion enhances activity.</text>
</comment>
<accession>A0A2A7S459</accession>
<dbReference type="PIRSF" id="PIRSF005962">
    <property type="entry name" value="Pept_M20D_amidohydro"/>
    <property type="match status" value="1"/>
</dbReference>
<dbReference type="Gene3D" id="3.40.630.10">
    <property type="entry name" value="Zn peptidases"/>
    <property type="match status" value="1"/>
</dbReference>
<dbReference type="InterPro" id="IPR017439">
    <property type="entry name" value="Amidohydrolase"/>
</dbReference>
<feature type="domain" description="Peptidase M20 dimerisation" evidence="3">
    <location>
        <begin position="194"/>
        <end position="284"/>
    </location>
</feature>
<dbReference type="GO" id="GO:0046872">
    <property type="term" value="F:metal ion binding"/>
    <property type="evidence" value="ECO:0007669"/>
    <property type="project" value="UniProtKB-KW"/>
</dbReference>
<feature type="binding site" evidence="2">
    <location>
        <position position="105"/>
    </location>
    <ligand>
        <name>Mn(2+)</name>
        <dbReference type="ChEBI" id="CHEBI:29035"/>
        <label>2</label>
    </ligand>
</feature>
<evidence type="ECO:0000259" key="3">
    <source>
        <dbReference type="Pfam" id="PF07687"/>
    </source>
</evidence>
<keyword evidence="2" id="KW-0464">Manganese</keyword>